<feature type="transmembrane region" description="Helical" evidence="1">
    <location>
        <begin position="306"/>
        <end position="324"/>
    </location>
</feature>
<dbReference type="Proteomes" id="UP000579281">
    <property type="component" value="Unassembled WGS sequence"/>
</dbReference>
<proteinExistence type="predicted"/>
<dbReference type="GO" id="GO:0022857">
    <property type="term" value="F:transmembrane transporter activity"/>
    <property type="evidence" value="ECO:0007669"/>
    <property type="project" value="TreeGrafter"/>
</dbReference>
<comment type="caution">
    <text evidence="3">The sequence shown here is derived from an EMBL/GenBank/DDBJ whole genome shotgun (WGS) entry which is preliminary data.</text>
</comment>
<name>A0A841KPJ0_9FIRM</name>
<keyword evidence="1" id="KW-0812">Transmembrane</keyword>
<dbReference type="AlphaFoldDB" id="A0A841KPJ0"/>
<organism evidence="3 4">
    <name type="scientific">Anaerosolibacter carboniphilus</name>
    <dbReference type="NCBI Taxonomy" id="1417629"/>
    <lineage>
        <taxon>Bacteria</taxon>
        <taxon>Bacillati</taxon>
        <taxon>Bacillota</taxon>
        <taxon>Clostridia</taxon>
        <taxon>Peptostreptococcales</taxon>
        <taxon>Thermotaleaceae</taxon>
        <taxon>Anaerosolibacter</taxon>
    </lineage>
</organism>
<feature type="transmembrane region" description="Helical" evidence="1">
    <location>
        <begin position="252"/>
        <end position="272"/>
    </location>
</feature>
<dbReference type="Pfam" id="PF12704">
    <property type="entry name" value="MacB_PCD"/>
    <property type="match status" value="1"/>
</dbReference>
<protein>
    <recommendedName>
        <fullName evidence="2">MacB-like periplasmic core domain-containing protein</fullName>
    </recommendedName>
</protein>
<gene>
    <name evidence="3" type="ORF">HNQ80_001475</name>
</gene>
<dbReference type="EMBL" id="JACHEN010000007">
    <property type="protein sequence ID" value="MBB6215386.1"/>
    <property type="molecule type" value="Genomic_DNA"/>
</dbReference>
<dbReference type="InterPro" id="IPR050250">
    <property type="entry name" value="Macrolide_Exporter_MacB"/>
</dbReference>
<keyword evidence="4" id="KW-1185">Reference proteome</keyword>
<dbReference type="PANTHER" id="PTHR30572:SF4">
    <property type="entry name" value="ABC TRANSPORTER PERMEASE YTRF"/>
    <property type="match status" value="1"/>
</dbReference>
<feature type="transmembrane region" description="Helical" evidence="1">
    <location>
        <begin position="440"/>
        <end position="458"/>
    </location>
</feature>
<keyword evidence="1" id="KW-1133">Transmembrane helix</keyword>
<sequence>MKKRKAVWILTFLGILLMLSFIVLGRGLVMQCVQLNSDYSMEKVLVSVKNQIDRQGINSFSIDDIERLEKELTTKPISYTTQSGIISTPVSSSESTALSVRLAGVDYNYPLFTSMTLKEGSFITQKQEEEGSMVAVIDEQLAWELFKTVNATGRTIDIFDNAFRITGVVKKDPSLIGKLTDDGLPNVYIPAAVMMELDVTARITVLQIKTIDGNTLNQNMADVSTALRQIGKDPSNYNIVDYNIKLALIKQWPLLFVSILGIVSMFILLVHVKDSIGNLYALIRAGCKIDYFSNVIKGNLTGIRTLILEITLGFLGIVFIWLGIRFKPYIPPKYIPEELINISYYLDLIRDEIQGGIQNIGYVPPQSELIVNAVNMLLYLLFCISVVLGLLLLYIGFREVKALNLDSNKLIFIFGLFFAFSFGILAVAAFLTGLPFMLDVKSILVAWAFIFLNILHITKRKESGIRNV</sequence>
<evidence type="ECO:0000256" key="1">
    <source>
        <dbReference type="SAM" id="Phobius"/>
    </source>
</evidence>
<feature type="domain" description="MacB-like periplasmic core" evidence="2">
    <location>
        <begin position="13"/>
        <end position="223"/>
    </location>
</feature>
<feature type="transmembrane region" description="Helical" evidence="1">
    <location>
        <begin position="376"/>
        <end position="397"/>
    </location>
</feature>
<dbReference type="RefSeq" id="WP_184309638.1">
    <property type="nucleotide sequence ID" value="NZ_JACHEN010000007.1"/>
</dbReference>
<evidence type="ECO:0000313" key="4">
    <source>
        <dbReference type="Proteomes" id="UP000579281"/>
    </source>
</evidence>
<keyword evidence="1" id="KW-0472">Membrane</keyword>
<reference evidence="3 4" key="1">
    <citation type="submission" date="2020-08" db="EMBL/GenBank/DDBJ databases">
        <title>Genomic Encyclopedia of Type Strains, Phase IV (KMG-IV): sequencing the most valuable type-strain genomes for metagenomic binning, comparative biology and taxonomic classification.</title>
        <authorList>
            <person name="Goeker M."/>
        </authorList>
    </citation>
    <scope>NUCLEOTIDE SEQUENCE [LARGE SCALE GENOMIC DNA]</scope>
    <source>
        <strain evidence="3 4">DSM 103526</strain>
    </source>
</reference>
<evidence type="ECO:0000259" key="2">
    <source>
        <dbReference type="Pfam" id="PF12704"/>
    </source>
</evidence>
<dbReference type="GO" id="GO:0005886">
    <property type="term" value="C:plasma membrane"/>
    <property type="evidence" value="ECO:0007669"/>
    <property type="project" value="TreeGrafter"/>
</dbReference>
<evidence type="ECO:0000313" key="3">
    <source>
        <dbReference type="EMBL" id="MBB6215386.1"/>
    </source>
</evidence>
<feature type="transmembrane region" description="Helical" evidence="1">
    <location>
        <begin position="409"/>
        <end position="434"/>
    </location>
</feature>
<dbReference type="InterPro" id="IPR025857">
    <property type="entry name" value="MacB_PCD"/>
</dbReference>
<accession>A0A841KPJ0</accession>
<dbReference type="PANTHER" id="PTHR30572">
    <property type="entry name" value="MEMBRANE COMPONENT OF TRANSPORTER-RELATED"/>
    <property type="match status" value="1"/>
</dbReference>